<dbReference type="CDD" id="cd06170">
    <property type="entry name" value="LuxR_C_like"/>
    <property type="match status" value="1"/>
</dbReference>
<comment type="caution">
    <text evidence="7">The sequence shown here is derived from an EMBL/GenBank/DDBJ whole genome shotgun (WGS) entry which is preliminary data.</text>
</comment>
<dbReference type="SMART" id="SM00448">
    <property type="entry name" value="REC"/>
    <property type="match status" value="1"/>
</dbReference>
<gene>
    <name evidence="7" type="ORF">HB662_15645</name>
</gene>
<dbReference type="EMBL" id="JAAVTX010000004">
    <property type="protein sequence ID" value="NKE46219.1"/>
    <property type="molecule type" value="Genomic_DNA"/>
</dbReference>
<dbReference type="PANTHER" id="PTHR44688">
    <property type="entry name" value="DNA-BINDING TRANSCRIPTIONAL ACTIVATOR DEVR_DOSR"/>
    <property type="match status" value="1"/>
</dbReference>
<organism evidence="7 8">
    <name type="scientific">Falsiroseomonas frigidaquae</name>
    <dbReference type="NCBI Taxonomy" id="487318"/>
    <lineage>
        <taxon>Bacteria</taxon>
        <taxon>Pseudomonadati</taxon>
        <taxon>Pseudomonadota</taxon>
        <taxon>Alphaproteobacteria</taxon>
        <taxon>Acetobacterales</taxon>
        <taxon>Roseomonadaceae</taxon>
        <taxon>Falsiroseomonas</taxon>
    </lineage>
</organism>
<feature type="domain" description="Response regulatory" evidence="6">
    <location>
        <begin position="4"/>
        <end position="118"/>
    </location>
</feature>
<dbReference type="SUPFAM" id="SSF52172">
    <property type="entry name" value="CheY-like"/>
    <property type="match status" value="1"/>
</dbReference>
<dbReference type="SMART" id="SM00421">
    <property type="entry name" value="HTH_LUXR"/>
    <property type="match status" value="1"/>
</dbReference>
<name>A0ABX1F1P9_9PROT</name>
<dbReference type="PROSITE" id="PS50043">
    <property type="entry name" value="HTH_LUXR_2"/>
    <property type="match status" value="1"/>
</dbReference>
<keyword evidence="3" id="KW-0804">Transcription</keyword>
<keyword evidence="8" id="KW-1185">Reference proteome</keyword>
<dbReference type="Proteomes" id="UP000765160">
    <property type="component" value="Unassembled WGS sequence"/>
</dbReference>
<dbReference type="RefSeq" id="WP_168050723.1">
    <property type="nucleotide sequence ID" value="NZ_JAATJR010000004.1"/>
</dbReference>
<evidence type="ECO:0000256" key="2">
    <source>
        <dbReference type="ARBA" id="ARBA00023125"/>
    </source>
</evidence>
<keyword evidence="1" id="KW-0805">Transcription regulation</keyword>
<evidence type="ECO:0000259" key="5">
    <source>
        <dbReference type="PROSITE" id="PS50043"/>
    </source>
</evidence>
<dbReference type="InterPro" id="IPR011006">
    <property type="entry name" value="CheY-like_superfamily"/>
</dbReference>
<dbReference type="CDD" id="cd17537">
    <property type="entry name" value="REC_FixJ"/>
    <property type="match status" value="1"/>
</dbReference>
<protein>
    <submittedName>
        <fullName evidence="7">Response regulator transcription factor</fullName>
    </submittedName>
</protein>
<evidence type="ECO:0000256" key="1">
    <source>
        <dbReference type="ARBA" id="ARBA00023015"/>
    </source>
</evidence>
<dbReference type="Pfam" id="PF00072">
    <property type="entry name" value="Response_reg"/>
    <property type="match status" value="1"/>
</dbReference>
<evidence type="ECO:0000256" key="3">
    <source>
        <dbReference type="ARBA" id="ARBA00023163"/>
    </source>
</evidence>
<reference evidence="7 8" key="1">
    <citation type="submission" date="2020-03" db="EMBL/GenBank/DDBJ databases">
        <title>Roseomonas selenitidurans sp. nov. isolated from soil.</title>
        <authorList>
            <person name="Liu H."/>
        </authorList>
    </citation>
    <scope>NUCLEOTIDE SEQUENCE [LARGE SCALE GENOMIC DNA]</scope>
    <source>
        <strain evidence="7 8">JCM 15073</strain>
    </source>
</reference>
<evidence type="ECO:0000313" key="7">
    <source>
        <dbReference type="EMBL" id="NKE46219.1"/>
    </source>
</evidence>
<dbReference type="PRINTS" id="PR00038">
    <property type="entry name" value="HTHLUXR"/>
</dbReference>
<dbReference type="InterPro" id="IPR001789">
    <property type="entry name" value="Sig_transdc_resp-reg_receiver"/>
</dbReference>
<sequence length="201" mass="22023">MTPVVFIIDDDQAIRESLQSLLRSVGHEVQAHASTRDFLAAPRRDAPGCLVLDVRLPGQSGLEFQRALAQLGLPLPIIFITGHGDVPMSVAAMKAGAIEFLTKPFRDQDLLDAVHRGIALSEARRDDAAALAVLQARYATLTQREREIMTMVAAGQLNKQVAAQLNLSEITVKVHRAQAMAKMQARSLPDLVRMVDRLSLR</sequence>
<proteinExistence type="predicted"/>
<dbReference type="InterPro" id="IPR036388">
    <property type="entry name" value="WH-like_DNA-bd_sf"/>
</dbReference>
<keyword evidence="4" id="KW-0597">Phosphoprotein</keyword>
<dbReference type="Gene3D" id="1.10.10.10">
    <property type="entry name" value="Winged helix-like DNA-binding domain superfamily/Winged helix DNA-binding domain"/>
    <property type="match status" value="1"/>
</dbReference>
<dbReference type="InterPro" id="IPR000792">
    <property type="entry name" value="Tscrpt_reg_LuxR_C"/>
</dbReference>
<dbReference type="PANTHER" id="PTHR44688:SF16">
    <property type="entry name" value="DNA-BINDING TRANSCRIPTIONAL ACTIVATOR DEVR_DOSR"/>
    <property type="match status" value="1"/>
</dbReference>
<evidence type="ECO:0000259" key="6">
    <source>
        <dbReference type="PROSITE" id="PS50110"/>
    </source>
</evidence>
<evidence type="ECO:0000313" key="8">
    <source>
        <dbReference type="Proteomes" id="UP000765160"/>
    </source>
</evidence>
<evidence type="ECO:0000256" key="4">
    <source>
        <dbReference type="PROSITE-ProRule" id="PRU00169"/>
    </source>
</evidence>
<dbReference type="SUPFAM" id="SSF46894">
    <property type="entry name" value="C-terminal effector domain of the bipartite response regulators"/>
    <property type="match status" value="1"/>
</dbReference>
<dbReference type="InterPro" id="IPR016032">
    <property type="entry name" value="Sig_transdc_resp-reg_C-effctor"/>
</dbReference>
<feature type="domain" description="HTH luxR-type" evidence="5">
    <location>
        <begin position="134"/>
        <end position="199"/>
    </location>
</feature>
<dbReference type="Gene3D" id="3.40.50.2300">
    <property type="match status" value="1"/>
</dbReference>
<feature type="modified residue" description="4-aspartylphosphate" evidence="4">
    <location>
        <position position="53"/>
    </location>
</feature>
<dbReference type="PROSITE" id="PS50110">
    <property type="entry name" value="RESPONSE_REGULATORY"/>
    <property type="match status" value="1"/>
</dbReference>
<dbReference type="Pfam" id="PF00196">
    <property type="entry name" value="GerE"/>
    <property type="match status" value="1"/>
</dbReference>
<accession>A0ABX1F1P9</accession>
<keyword evidence="2" id="KW-0238">DNA-binding</keyword>